<evidence type="ECO:0000313" key="2">
    <source>
        <dbReference type="EMBL" id="KAF6747498.1"/>
    </source>
</evidence>
<dbReference type="AlphaFoldDB" id="A0A8H6LXC7"/>
<protein>
    <submittedName>
        <fullName evidence="2">Uncharacterized protein</fullName>
    </submittedName>
</protein>
<gene>
    <name evidence="2" type="ORF">DFP72DRAFT_854279</name>
</gene>
<keyword evidence="3" id="KW-1185">Reference proteome</keyword>
<evidence type="ECO:0000313" key="3">
    <source>
        <dbReference type="Proteomes" id="UP000521943"/>
    </source>
</evidence>
<reference evidence="2 3" key="1">
    <citation type="submission" date="2020-07" db="EMBL/GenBank/DDBJ databases">
        <title>Comparative genomics of pyrophilous fungi reveals a link between fire events and developmental genes.</title>
        <authorList>
            <consortium name="DOE Joint Genome Institute"/>
            <person name="Steindorff A.S."/>
            <person name="Carver A."/>
            <person name="Calhoun S."/>
            <person name="Stillman K."/>
            <person name="Liu H."/>
            <person name="Lipzen A."/>
            <person name="Pangilinan J."/>
            <person name="Labutti K."/>
            <person name="Bruns T.D."/>
            <person name="Grigoriev I.V."/>
        </authorList>
    </citation>
    <scope>NUCLEOTIDE SEQUENCE [LARGE SCALE GENOMIC DNA]</scope>
    <source>
        <strain evidence="2 3">CBS 144469</strain>
    </source>
</reference>
<sequence>MPPQAGETIEQYEARIAAREAALAAARAERERQAGLARDGMSFLYSSVPRFNFAEAQDKDRKAARAVAQNTPGPIRRKKKAANTLKRKRKQPTDITDTESEPEGELPDINKPLPPKPTSGWHRKFYPKSSNADPSPCLMRRPIPKKPWLADPVSVESPKKSKNKKARTAEWVAGSTSTAAAAAGAMIEGAGVLGPASWAPPPDLFAEYESEEEVKENEGEDEKWESWSQESVEI</sequence>
<proteinExistence type="predicted"/>
<feature type="region of interest" description="Disordered" evidence="1">
    <location>
        <begin position="56"/>
        <end position="170"/>
    </location>
</feature>
<feature type="region of interest" description="Disordered" evidence="1">
    <location>
        <begin position="192"/>
        <end position="234"/>
    </location>
</feature>
<evidence type="ECO:0000256" key="1">
    <source>
        <dbReference type="SAM" id="MobiDB-lite"/>
    </source>
</evidence>
<name>A0A8H6LXC7_9AGAR</name>
<feature type="compositionally biased region" description="Acidic residues" evidence="1">
    <location>
        <begin position="96"/>
        <end position="106"/>
    </location>
</feature>
<dbReference type="EMBL" id="JACGCI010000080">
    <property type="protein sequence ID" value="KAF6747498.1"/>
    <property type="molecule type" value="Genomic_DNA"/>
</dbReference>
<feature type="compositionally biased region" description="Basic residues" evidence="1">
    <location>
        <begin position="75"/>
        <end position="90"/>
    </location>
</feature>
<dbReference type="Proteomes" id="UP000521943">
    <property type="component" value="Unassembled WGS sequence"/>
</dbReference>
<accession>A0A8H6LXC7</accession>
<organism evidence="2 3">
    <name type="scientific">Ephemerocybe angulata</name>
    <dbReference type="NCBI Taxonomy" id="980116"/>
    <lineage>
        <taxon>Eukaryota</taxon>
        <taxon>Fungi</taxon>
        <taxon>Dikarya</taxon>
        <taxon>Basidiomycota</taxon>
        <taxon>Agaricomycotina</taxon>
        <taxon>Agaricomycetes</taxon>
        <taxon>Agaricomycetidae</taxon>
        <taxon>Agaricales</taxon>
        <taxon>Agaricineae</taxon>
        <taxon>Psathyrellaceae</taxon>
        <taxon>Ephemerocybe</taxon>
    </lineage>
</organism>
<comment type="caution">
    <text evidence="2">The sequence shown here is derived from an EMBL/GenBank/DDBJ whole genome shotgun (WGS) entry which is preliminary data.</text>
</comment>
<feature type="compositionally biased region" description="Acidic residues" evidence="1">
    <location>
        <begin position="206"/>
        <end position="223"/>
    </location>
</feature>